<evidence type="ECO:0000313" key="4">
    <source>
        <dbReference type="EMBL" id="EUA06732.1"/>
    </source>
</evidence>
<dbReference type="PANTHER" id="PTHR46766">
    <property type="entry name" value="GLUTAMINE-RICH PROTEIN 2"/>
    <property type="match status" value="1"/>
</dbReference>
<keyword evidence="2" id="KW-0472">Membrane</keyword>
<protein>
    <submittedName>
        <fullName evidence="4">PPE family protein</fullName>
    </submittedName>
</protein>
<dbReference type="Pfam" id="PF00823">
    <property type="entry name" value="PPE"/>
    <property type="match status" value="1"/>
</dbReference>
<reference evidence="4" key="1">
    <citation type="submission" date="2014-01" db="EMBL/GenBank/DDBJ databases">
        <authorList>
            <person name="Brown-Elliot B."/>
            <person name="Wallace R."/>
            <person name="Lenaerts A."/>
            <person name="Ordway D."/>
            <person name="DeGroote M.A."/>
            <person name="Parker T."/>
            <person name="Sizemore C."/>
            <person name="Tallon L.J."/>
            <person name="Sadzewicz L.K."/>
            <person name="Sengamalay N."/>
            <person name="Fraser C.M."/>
            <person name="Hine E."/>
            <person name="Shefchek K.A."/>
            <person name="Das S.P."/>
            <person name="Tettelin H."/>
        </authorList>
    </citation>
    <scope>NUCLEOTIDE SEQUENCE [LARGE SCALE GENOMIC DNA]</scope>
    <source>
        <strain evidence="4">4042</strain>
    </source>
</reference>
<dbReference type="InterPro" id="IPR038332">
    <property type="entry name" value="PPE_sf"/>
</dbReference>
<proteinExistence type="inferred from homology"/>
<dbReference type="PANTHER" id="PTHR46766:SF1">
    <property type="entry name" value="GLUTAMINE-RICH PROTEIN 2"/>
    <property type="match status" value="1"/>
</dbReference>
<dbReference type="EMBL" id="JAOB01000093">
    <property type="protein sequence ID" value="EUA06732.1"/>
    <property type="molecule type" value="Genomic_DNA"/>
</dbReference>
<feature type="transmembrane region" description="Helical" evidence="2">
    <location>
        <begin position="291"/>
        <end position="309"/>
    </location>
</feature>
<evidence type="ECO:0000256" key="1">
    <source>
        <dbReference type="ARBA" id="ARBA00010652"/>
    </source>
</evidence>
<dbReference type="PATRIC" id="fig|1299334.3.peg.9823"/>
<sequence>MDGVAARSALGLAEQRARARGLAERRGAWSSLSAEYASAAEELTALLGRCRPGLAGPSAEQYVAAHGPYLAWLVDSAAKSTVAATMHQTAATAYTSALAAMPTLAELAANHAIHAVLVATNFFGINTIPIALNEADYARMWVQAAETMSTYQVIAGSALASVPVTAPAPQIVASGHEATAEATQAAAVVPATQSGAHLNSADASATEQQASAATSWQDQLAAWLSDYTQNFAWPLGKLIYPNGWPIPAVPFANAVSSLLMQIPGMSPVLATALAWAIFHTLMLVWPAVQVAPLAVPAMLAGVVSAAWRARPA</sequence>
<dbReference type="InterPro" id="IPR000030">
    <property type="entry name" value="PPE_dom"/>
</dbReference>
<dbReference type="AlphaFoldDB" id="X7YHS6"/>
<accession>X7YHS6</accession>
<dbReference type="Gene3D" id="1.20.1260.20">
    <property type="entry name" value="PPE superfamily"/>
    <property type="match status" value="1"/>
</dbReference>
<comment type="similarity">
    <text evidence="1">Belongs to the mycobacterial PPE family.</text>
</comment>
<name>X7YHS6_MYCXE</name>
<keyword evidence="2" id="KW-1133">Transmembrane helix</keyword>
<gene>
    <name evidence="4" type="ORF">I553_0235</name>
</gene>
<organism evidence="4">
    <name type="scientific">Mycobacterium xenopi 4042</name>
    <dbReference type="NCBI Taxonomy" id="1299334"/>
    <lineage>
        <taxon>Bacteria</taxon>
        <taxon>Bacillati</taxon>
        <taxon>Actinomycetota</taxon>
        <taxon>Actinomycetes</taxon>
        <taxon>Mycobacteriales</taxon>
        <taxon>Mycobacteriaceae</taxon>
        <taxon>Mycobacterium</taxon>
    </lineage>
</organism>
<dbReference type="GO" id="GO:0052572">
    <property type="term" value="P:response to host immune response"/>
    <property type="evidence" value="ECO:0007669"/>
    <property type="project" value="TreeGrafter"/>
</dbReference>
<evidence type="ECO:0000259" key="3">
    <source>
        <dbReference type="Pfam" id="PF00823"/>
    </source>
</evidence>
<evidence type="ECO:0000256" key="2">
    <source>
        <dbReference type="SAM" id="Phobius"/>
    </source>
</evidence>
<feature type="domain" description="PPE" evidence="3">
    <location>
        <begin position="21"/>
        <end position="162"/>
    </location>
</feature>
<keyword evidence="2" id="KW-0812">Transmembrane</keyword>
<dbReference type="SUPFAM" id="SSF140459">
    <property type="entry name" value="PE/PPE dimer-like"/>
    <property type="match status" value="1"/>
</dbReference>
<comment type="caution">
    <text evidence="4">The sequence shown here is derived from an EMBL/GenBank/DDBJ whole genome shotgun (WGS) entry which is preliminary data.</text>
</comment>